<dbReference type="RefSeq" id="XP_001745300.1">
    <property type="nucleotide sequence ID" value="XM_001745248.1"/>
</dbReference>
<dbReference type="OMA" id="VEPHMKR"/>
<dbReference type="EMBL" id="CH991549">
    <property type="protein sequence ID" value="EDQ89878.1"/>
    <property type="molecule type" value="Genomic_DNA"/>
</dbReference>
<dbReference type="GO" id="GO:0005759">
    <property type="term" value="C:mitochondrial matrix"/>
    <property type="evidence" value="ECO:0000318"/>
    <property type="project" value="GO_Central"/>
</dbReference>
<organism evidence="1 2">
    <name type="scientific">Monosiga brevicollis</name>
    <name type="common">Choanoflagellate</name>
    <dbReference type="NCBI Taxonomy" id="81824"/>
    <lineage>
        <taxon>Eukaryota</taxon>
        <taxon>Choanoflagellata</taxon>
        <taxon>Craspedida</taxon>
        <taxon>Salpingoecidae</taxon>
        <taxon>Monosiga</taxon>
    </lineage>
</organism>
<dbReference type="GO" id="GO:0006631">
    <property type="term" value="P:fatty acid metabolic process"/>
    <property type="evidence" value="ECO:0000318"/>
    <property type="project" value="GO_Central"/>
</dbReference>
<reference evidence="1 2" key="1">
    <citation type="journal article" date="2008" name="Nature">
        <title>The genome of the choanoflagellate Monosiga brevicollis and the origin of metazoans.</title>
        <authorList>
            <consortium name="JGI Sequencing"/>
            <person name="King N."/>
            <person name="Westbrook M.J."/>
            <person name="Young S.L."/>
            <person name="Kuo A."/>
            <person name="Abedin M."/>
            <person name="Chapman J."/>
            <person name="Fairclough S."/>
            <person name="Hellsten U."/>
            <person name="Isogai Y."/>
            <person name="Letunic I."/>
            <person name="Marr M."/>
            <person name="Pincus D."/>
            <person name="Putnam N."/>
            <person name="Rokas A."/>
            <person name="Wright K.J."/>
            <person name="Zuzow R."/>
            <person name="Dirks W."/>
            <person name="Good M."/>
            <person name="Goodstein D."/>
            <person name="Lemons D."/>
            <person name="Li W."/>
            <person name="Lyons J.B."/>
            <person name="Morris A."/>
            <person name="Nichols S."/>
            <person name="Richter D.J."/>
            <person name="Salamov A."/>
            <person name="Bork P."/>
            <person name="Lim W.A."/>
            <person name="Manning G."/>
            <person name="Miller W.T."/>
            <person name="McGinnis W."/>
            <person name="Shapiro H."/>
            <person name="Tjian R."/>
            <person name="Grigoriev I.V."/>
            <person name="Rokhsar D."/>
        </authorList>
    </citation>
    <scope>NUCLEOTIDE SEQUENCE [LARGE SCALE GENOMIC DNA]</scope>
    <source>
        <strain evidence="2">MX1 / ATCC 50154</strain>
    </source>
</reference>
<accession>A9UXP3</accession>
<name>A9UXP3_MONBE</name>
<sequence>MSQWQRVVPGGARWALAVVVQGCPRQSRLPGLGRALGVDHQAAAANWGVQMFPEVITGDEEAVLLAAIERPLRRKRYSGAHFDGAIRDYREIFKQEWPAEAQEILDRVRARPELAEFAFNPAVHVLDLAPAGEIWPHVDSIKHAGPVIVGLSLLTQARMDFAPHEGDEARFHFTHAVTATTSTYEGNTVERDRRISLLFRQEPSPAQLDLHD</sequence>
<keyword evidence="2" id="KW-1185">Reference proteome</keyword>
<proteinExistence type="predicted"/>
<dbReference type="PANTHER" id="PTHR21052">
    <property type="entry name" value="SPERMATOGENESIS ASSOCIATED 11-RELATED"/>
    <property type="match status" value="1"/>
</dbReference>
<dbReference type="InParanoid" id="A9UXP3"/>
<evidence type="ECO:0000313" key="2">
    <source>
        <dbReference type="Proteomes" id="UP000001357"/>
    </source>
</evidence>
<dbReference type="KEGG" id="mbr:MONBRDRAFT_24773"/>
<protein>
    <recommendedName>
        <fullName evidence="3">Alpha-ketoglutarate-dependent dioxygenase AlkB-like domain-containing protein</fullName>
    </recommendedName>
</protein>
<dbReference type="Proteomes" id="UP000001357">
    <property type="component" value="Unassembled WGS sequence"/>
</dbReference>
<dbReference type="Gene3D" id="2.60.120.590">
    <property type="entry name" value="Alpha-ketoglutarate-dependent dioxygenase AlkB-like"/>
    <property type="match status" value="1"/>
</dbReference>
<dbReference type="GeneID" id="5890405"/>
<dbReference type="FunCoup" id="A9UXP3">
    <property type="interactions" value="360"/>
</dbReference>
<gene>
    <name evidence="1" type="ORF">MONBRDRAFT_24773</name>
</gene>
<dbReference type="PANTHER" id="PTHR21052:SF0">
    <property type="entry name" value="ALPHA-KETOGLUTARATE-DEPENDENT DIOXYGENASE ALKB HOMOLOG 7, MITOCHONDRIAL"/>
    <property type="match status" value="1"/>
</dbReference>
<dbReference type="SUPFAM" id="SSF51197">
    <property type="entry name" value="Clavaminate synthase-like"/>
    <property type="match status" value="1"/>
</dbReference>
<dbReference type="eggNOG" id="KOG4176">
    <property type="taxonomic scope" value="Eukaryota"/>
</dbReference>
<dbReference type="GO" id="GO:0006974">
    <property type="term" value="P:DNA damage response"/>
    <property type="evidence" value="ECO:0007669"/>
    <property type="project" value="InterPro"/>
</dbReference>
<dbReference type="AlphaFoldDB" id="A9UXP3"/>
<dbReference type="InterPro" id="IPR037151">
    <property type="entry name" value="AlkB-like_sf"/>
</dbReference>
<evidence type="ECO:0008006" key="3">
    <source>
        <dbReference type="Google" id="ProtNLM"/>
    </source>
</evidence>
<evidence type="ECO:0000313" key="1">
    <source>
        <dbReference type="EMBL" id="EDQ89878.1"/>
    </source>
</evidence>
<dbReference type="InterPro" id="IPR032870">
    <property type="entry name" value="ALKBH7-like"/>
</dbReference>